<evidence type="ECO:0000256" key="1">
    <source>
        <dbReference type="ARBA" id="ARBA00004651"/>
    </source>
</evidence>
<dbReference type="HOGENOM" id="CLU_077149_3_3_11"/>
<evidence type="ECO:0000256" key="3">
    <source>
        <dbReference type="ARBA" id="ARBA00022475"/>
    </source>
</evidence>
<gene>
    <name evidence="9" type="ordered locus">KRH_00320</name>
</gene>
<evidence type="ECO:0000256" key="2">
    <source>
        <dbReference type="ARBA" id="ARBA00006448"/>
    </source>
</evidence>
<dbReference type="GO" id="GO:0005886">
    <property type="term" value="C:plasma membrane"/>
    <property type="evidence" value="ECO:0007669"/>
    <property type="project" value="UniProtKB-SubCell"/>
</dbReference>
<keyword evidence="6 7" id="KW-0472">Membrane</keyword>
<feature type="transmembrane region" description="Helical" evidence="7">
    <location>
        <begin position="15"/>
        <end position="36"/>
    </location>
</feature>
<keyword evidence="3" id="KW-1003">Cell membrane</keyword>
<keyword evidence="5 7" id="KW-1133">Transmembrane helix</keyword>
<dbReference type="OrthoDB" id="3266405at2"/>
<dbReference type="AlphaFoldDB" id="B2GIY8"/>
<dbReference type="PANTHER" id="PTHR34582">
    <property type="entry name" value="UPF0702 TRANSMEMBRANE PROTEIN YCAP"/>
    <property type="match status" value="1"/>
</dbReference>
<feature type="transmembrane region" description="Helical" evidence="7">
    <location>
        <begin position="48"/>
        <end position="67"/>
    </location>
</feature>
<sequence length="195" mass="20944">MTGWDALWAELGITVPHAVGVVLSAAGIYVVFLVFVRVLGQRVLSGMSTFDVVVTVMLGAVAGRVILGHPPTLASGVLGLATLFLLEVVFGQLGARPRWHRLFNAPARLLMVGDAVDEAALRRAHITRSELHGALRRSGVRSYTEIACVLHEPGGGISVLRRGVPIDRHLVSDVAGAERIPEEFLAPENSDEFVR</sequence>
<dbReference type="Proteomes" id="UP000008838">
    <property type="component" value="Chromosome"/>
</dbReference>
<evidence type="ECO:0000256" key="5">
    <source>
        <dbReference type="ARBA" id="ARBA00022989"/>
    </source>
</evidence>
<accession>B2GIY8</accession>
<dbReference type="eggNOG" id="COG2323">
    <property type="taxonomic scope" value="Bacteria"/>
</dbReference>
<keyword evidence="10" id="KW-1185">Reference proteome</keyword>
<proteinExistence type="inferred from homology"/>
<dbReference type="RefSeq" id="WP_012397106.1">
    <property type="nucleotide sequence ID" value="NC_010617.1"/>
</dbReference>
<dbReference type="EMBL" id="AP009152">
    <property type="protein sequence ID" value="BAG28379.1"/>
    <property type="molecule type" value="Genomic_DNA"/>
</dbReference>
<evidence type="ECO:0000313" key="9">
    <source>
        <dbReference type="EMBL" id="BAG28379.1"/>
    </source>
</evidence>
<evidence type="ECO:0000256" key="6">
    <source>
        <dbReference type="ARBA" id="ARBA00023136"/>
    </source>
</evidence>
<comment type="subcellular location">
    <subcellularLocation>
        <location evidence="1">Cell membrane</location>
        <topology evidence="1">Multi-pass membrane protein</topology>
    </subcellularLocation>
</comment>
<dbReference type="STRING" id="378753.KRH_00320"/>
<evidence type="ECO:0000256" key="7">
    <source>
        <dbReference type="SAM" id="Phobius"/>
    </source>
</evidence>
<organism evidence="9 10">
    <name type="scientific">Kocuria rhizophila (strain ATCC 9341 / DSM 348 / NBRC 103217 / DC2201)</name>
    <dbReference type="NCBI Taxonomy" id="378753"/>
    <lineage>
        <taxon>Bacteria</taxon>
        <taxon>Bacillati</taxon>
        <taxon>Actinomycetota</taxon>
        <taxon>Actinomycetes</taxon>
        <taxon>Micrococcales</taxon>
        <taxon>Micrococcaceae</taxon>
        <taxon>Kocuria</taxon>
    </lineage>
</organism>
<dbReference type="InterPro" id="IPR023090">
    <property type="entry name" value="UPF0702_alpha/beta_dom_sf"/>
</dbReference>
<dbReference type="InterPro" id="IPR007353">
    <property type="entry name" value="DUF421"/>
</dbReference>
<reference evidence="9 10" key="1">
    <citation type="journal article" date="2008" name="J. Bacteriol.">
        <title>Complete genome sequence of the soil actinomycete Kocuria rhizophila.</title>
        <authorList>
            <person name="Takarada H."/>
            <person name="Sekine M."/>
            <person name="Kosugi H."/>
            <person name="Matsuo Y."/>
            <person name="Fujisawa T."/>
            <person name="Omata S."/>
            <person name="Kishi E."/>
            <person name="Shimizu A."/>
            <person name="Tsukatani N."/>
            <person name="Tanikawa S."/>
            <person name="Fujita N."/>
            <person name="Harayama S."/>
        </authorList>
    </citation>
    <scope>NUCLEOTIDE SEQUENCE [LARGE SCALE GENOMIC DNA]</scope>
    <source>
        <strain evidence="10">ATCC 9341 / DSM 348 / NBRC 103217 / DC2201</strain>
    </source>
</reference>
<evidence type="ECO:0000256" key="4">
    <source>
        <dbReference type="ARBA" id="ARBA00022692"/>
    </source>
</evidence>
<keyword evidence="4 7" id="KW-0812">Transmembrane</keyword>
<name>B2GIY8_KOCRD</name>
<dbReference type="KEGG" id="krh:KRH_00320"/>
<feature type="domain" description="YetF C-terminal" evidence="8">
    <location>
        <begin position="101"/>
        <end position="164"/>
    </location>
</feature>
<comment type="similarity">
    <text evidence="2">Belongs to the UPF0702 family.</text>
</comment>
<feature type="transmembrane region" description="Helical" evidence="7">
    <location>
        <begin position="73"/>
        <end position="93"/>
    </location>
</feature>
<dbReference type="PANTHER" id="PTHR34582:SF6">
    <property type="entry name" value="UPF0702 TRANSMEMBRANE PROTEIN YCAP"/>
    <property type="match status" value="1"/>
</dbReference>
<evidence type="ECO:0000313" key="10">
    <source>
        <dbReference type="Proteomes" id="UP000008838"/>
    </source>
</evidence>
<dbReference type="Pfam" id="PF04239">
    <property type="entry name" value="DUF421"/>
    <property type="match status" value="1"/>
</dbReference>
<dbReference type="Gene3D" id="3.30.240.20">
    <property type="entry name" value="bsu07140 like domains"/>
    <property type="match status" value="1"/>
</dbReference>
<evidence type="ECO:0000259" key="8">
    <source>
        <dbReference type="Pfam" id="PF04239"/>
    </source>
</evidence>
<protein>
    <submittedName>
        <fullName evidence="9">Hypothetical membrane protein</fullName>
    </submittedName>
</protein>